<sequence>MVDQVKENHAPDAAFFKDAVYNVLGVCANELYDELDFDQLLEKFLVKDVMNSGASSAATLLKRRVAWLIGKFVQVKLSPEKRPLAYEILAHLASQPEISLTRLTAAGALHSCIDDWDFEPAAFAPFLASTLDSLVSLLQDVYTIECRLRILRCLSVVIERMEEHIKPFADNLMQLLPQLWQSSEGECLYQSSIISMLNRLVTSVRADSSRYYEFLCPLLAHSVDVNSPSHIYLAEDALELWHNMLQYAHSLTQPLADLFPLAVPLLRNNTENLRVLLWIIESYVIMDGAILLASAVGIQLFETLRGSLEQGLHPRAIAMIVRLLDLALRQVPVASISPALEASGLIWLMFTSLIEDKEPALALAQYMSFFARLAVQGTETMVQFMDHASSSSQPVAAKALIDNISSPSQRKLNALALAAILGSGYHPALAISNEICSVLLNVITEVKEENNGEQLLKNDIIHTINIIDFTRSRLM</sequence>
<gene>
    <name evidence="1" type="ORF">EV182_003943</name>
</gene>
<evidence type="ECO:0000313" key="1">
    <source>
        <dbReference type="EMBL" id="KAJ1678490.1"/>
    </source>
</evidence>
<organism evidence="1 2">
    <name type="scientific">Spiromyces aspiralis</name>
    <dbReference type="NCBI Taxonomy" id="68401"/>
    <lineage>
        <taxon>Eukaryota</taxon>
        <taxon>Fungi</taxon>
        <taxon>Fungi incertae sedis</taxon>
        <taxon>Zoopagomycota</taxon>
        <taxon>Kickxellomycotina</taxon>
        <taxon>Kickxellomycetes</taxon>
        <taxon>Kickxellales</taxon>
        <taxon>Kickxellaceae</taxon>
        <taxon>Spiromyces</taxon>
    </lineage>
</organism>
<reference evidence="1" key="1">
    <citation type="submission" date="2022-06" db="EMBL/GenBank/DDBJ databases">
        <title>Phylogenomic reconstructions and comparative analyses of Kickxellomycotina fungi.</title>
        <authorList>
            <person name="Reynolds N.K."/>
            <person name="Stajich J.E."/>
            <person name="Barry K."/>
            <person name="Grigoriev I.V."/>
            <person name="Crous P."/>
            <person name="Smith M.E."/>
        </authorList>
    </citation>
    <scope>NUCLEOTIDE SEQUENCE</scope>
    <source>
        <strain evidence="1">RSA 2271</strain>
    </source>
</reference>
<comment type="caution">
    <text evidence="1">The sequence shown here is derived from an EMBL/GenBank/DDBJ whole genome shotgun (WGS) entry which is preliminary data.</text>
</comment>
<protein>
    <submittedName>
        <fullName evidence="1">Uncharacterized protein</fullName>
    </submittedName>
</protein>
<proteinExistence type="predicted"/>
<dbReference type="Proteomes" id="UP001145114">
    <property type="component" value="Unassembled WGS sequence"/>
</dbReference>
<keyword evidence="2" id="KW-1185">Reference proteome</keyword>
<name>A0ACC1HT04_9FUNG</name>
<accession>A0ACC1HT04</accession>
<feature type="non-terminal residue" evidence="1">
    <location>
        <position position="475"/>
    </location>
</feature>
<evidence type="ECO:0000313" key="2">
    <source>
        <dbReference type="Proteomes" id="UP001145114"/>
    </source>
</evidence>
<dbReference type="EMBL" id="JAMZIH010001114">
    <property type="protein sequence ID" value="KAJ1678490.1"/>
    <property type="molecule type" value="Genomic_DNA"/>
</dbReference>